<organism evidence="16 17">
    <name type="scientific">Umezawaea tangerina</name>
    <dbReference type="NCBI Taxonomy" id="84725"/>
    <lineage>
        <taxon>Bacteria</taxon>
        <taxon>Bacillati</taxon>
        <taxon>Actinomycetota</taxon>
        <taxon>Actinomycetes</taxon>
        <taxon>Pseudonocardiales</taxon>
        <taxon>Pseudonocardiaceae</taxon>
        <taxon>Umezawaea</taxon>
    </lineage>
</organism>
<evidence type="ECO:0000256" key="13">
    <source>
        <dbReference type="ARBA" id="ARBA00031251"/>
    </source>
</evidence>
<evidence type="ECO:0000256" key="10">
    <source>
        <dbReference type="ARBA" id="ARBA00022840"/>
    </source>
</evidence>
<name>A0A2T0SLW2_9PSEU</name>
<dbReference type="SUPFAM" id="SSF56112">
    <property type="entry name" value="Protein kinase-like (PK-like)"/>
    <property type="match status" value="1"/>
</dbReference>
<dbReference type="InterPro" id="IPR011009">
    <property type="entry name" value="Kinase-like_dom_sf"/>
</dbReference>
<evidence type="ECO:0000256" key="4">
    <source>
        <dbReference type="ARBA" id="ARBA00011962"/>
    </source>
</evidence>
<comment type="pathway">
    <text evidence="1">Glycan biosynthesis; glycogen biosynthesis.</text>
</comment>
<keyword evidence="17" id="KW-1185">Reference proteome</keyword>
<dbReference type="Gene3D" id="3.90.1200.10">
    <property type="match status" value="1"/>
</dbReference>
<keyword evidence="10" id="KW-0067">ATP-binding</keyword>
<evidence type="ECO:0000256" key="6">
    <source>
        <dbReference type="ARBA" id="ARBA00022600"/>
    </source>
</evidence>
<protein>
    <recommendedName>
        <fullName evidence="5">Maltokinase</fullName>
        <ecNumber evidence="4">2.7.1.175</ecNumber>
    </recommendedName>
    <alternativeName>
        <fullName evidence="13">Maltose-1-phosphate synthase</fullName>
    </alternativeName>
</protein>
<keyword evidence="8" id="KW-0547">Nucleotide-binding</keyword>
<dbReference type="OrthoDB" id="3787729at2"/>
<evidence type="ECO:0000256" key="14">
    <source>
        <dbReference type="ARBA" id="ARBA00049067"/>
    </source>
</evidence>
<feature type="domain" description="Maltokinase N-terminal cap" evidence="15">
    <location>
        <begin position="18"/>
        <end position="88"/>
    </location>
</feature>
<dbReference type="RefSeq" id="WP_106195383.1">
    <property type="nucleotide sequence ID" value="NZ_PVTF01000017.1"/>
</dbReference>
<gene>
    <name evidence="16" type="ORF">CLV43_117168</name>
</gene>
<dbReference type="GO" id="GO:0016301">
    <property type="term" value="F:kinase activity"/>
    <property type="evidence" value="ECO:0007669"/>
    <property type="project" value="UniProtKB-KW"/>
</dbReference>
<comment type="similarity">
    <text evidence="2">Belongs to the aminoglycoside phosphotransferase family.</text>
</comment>
<evidence type="ECO:0000256" key="2">
    <source>
        <dbReference type="ARBA" id="ARBA00006219"/>
    </source>
</evidence>
<dbReference type="GO" id="GO:0005978">
    <property type="term" value="P:glycogen biosynthetic process"/>
    <property type="evidence" value="ECO:0007669"/>
    <property type="project" value="UniProtKB-UniPathway"/>
</dbReference>
<evidence type="ECO:0000256" key="1">
    <source>
        <dbReference type="ARBA" id="ARBA00004964"/>
    </source>
</evidence>
<evidence type="ECO:0000259" key="15">
    <source>
        <dbReference type="Pfam" id="PF18085"/>
    </source>
</evidence>
<dbReference type="UniPathway" id="UPA00164"/>
<proteinExistence type="inferred from homology"/>
<comment type="catalytic activity">
    <reaction evidence="14">
        <text>D-maltose + ATP = alpha-maltose 1-phosphate + ADP + H(+)</text>
        <dbReference type="Rhea" id="RHEA:31915"/>
        <dbReference type="ChEBI" id="CHEBI:15378"/>
        <dbReference type="ChEBI" id="CHEBI:17306"/>
        <dbReference type="ChEBI" id="CHEBI:30616"/>
        <dbReference type="ChEBI" id="CHEBI:63576"/>
        <dbReference type="ChEBI" id="CHEBI:456216"/>
        <dbReference type="EC" id="2.7.1.175"/>
    </reaction>
</comment>
<accession>A0A2T0SLW2</accession>
<comment type="caution">
    <text evidence="16">The sequence shown here is derived from an EMBL/GenBank/DDBJ whole genome shotgun (WGS) entry which is preliminary data.</text>
</comment>
<dbReference type="AlphaFoldDB" id="A0A2T0SLW2"/>
<evidence type="ECO:0000256" key="9">
    <source>
        <dbReference type="ARBA" id="ARBA00022777"/>
    </source>
</evidence>
<reference evidence="16 17" key="1">
    <citation type="submission" date="2018-03" db="EMBL/GenBank/DDBJ databases">
        <title>Genomic Encyclopedia of Archaeal and Bacterial Type Strains, Phase II (KMG-II): from individual species to whole genera.</title>
        <authorList>
            <person name="Goeker M."/>
        </authorList>
    </citation>
    <scope>NUCLEOTIDE SEQUENCE [LARGE SCALE GENOMIC DNA]</scope>
    <source>
        <strain evidence="16 17">DSM 44720</strain>
    </source>
</reference>
<dbReference type="Proteomes" id="UP000239494">
    <property type="component" value="Unassembled WGS sequence"/>
</dbReference>
<evidence type="ECO:0000256" key="7">
    <source>
        <dbReference type="ARBA" id="ARBA00022679"/>
    </source>
</evidence>
<dbReference type="GO" id="GO:0005524">
    <property type="term" value="F:ATP binding"/>
    <property type="evidence" value="ECO:0007669"/>
    <property type="project" value="UniProtKB-KW"/>
</dbReference>
<evidence type="ECO:0000256" key="3">
    <source>
        <dbReference type="ARBA" id="ARBA00011245"/>
    </source>
</evidence>
<dbReference type="Pfam" id="PF18085">
    <property type="entry name" value="Mak_N_cap"/>
    <property type="match status" value="1"/>
</dbReference>
<sequence>MTEPQELVEKLLTELPGWLPAQRWFAGKDRPVGSVRPLRTTVLLEDPLLVHLVVEVEQQDRVEAYQLLVTDREESYDATTDGELTGHLLDLMVRGGEVDGLGFEHEPDAELTGGLRGRPITSEQSNTSIIFGSQYILKLFRKLSFGPNPDLVLHRALRKVGCEHIAQPLGSITGTLEGQPITIGMLQQFLPDAVDGWAMATTSVRDLMAESELHADQVGGDFAGEANRLGQAVATVHADLDRALGQHDADDDDIQGTVRAMHARLDAVAAMVPALDPFVPALREAFDKAVDNQGAIVVQNIHGDLHLGQVLRTVHGWLLIDFEGEPAAPAAERAALKSPLRDVAGMLRSFDYAAHQLLVGQEEDPLLTERALEWARRNRAAFCEGYAEAAAESVGDPRRHGELLRAFELDKAVYEVAYEYANRPEWLTVPLSSIARITGEGA</sequence>
<evidence type="ECO:0000256" key="12">
    <source>
        <dbReference type="ARBA" id="ARBA00023277"/>
    </source>
</evidence>
<comment type="subunit">
    <text evidence="3">Monomer.</text>
</comment>
<keyword evidence="6" id="KW-0321">Glycogen metabolism</keyword>
<keyword evidence="7" id="KW-0808">Transferase</keyword>
<keyword evidence="9 16" id="KW-0418">Kinase</keyword>
<keyword evidence="11" id="KW-0320">Glycogen biosynthesis</keyword>
<evidence type="ECO:0000256" key="5">
    <source>
        <dbReference type="ARBA" id="ARBA00013882"/>
    </source>
</evidence>
<dbReference type="InterPro" id="IPR040999">
    <property type="entry name" value="Mak_N_cap"/>
</dbReference>
<evidence type="ECO:0000256" key="11">
    <source>
        <dbReference type="ARBA" id="ARBA00023056"/>
    </source>
</evidence>
<dbReference type="EMBL" id="PVTF01000017">
    <property type="protein sequence ID" value="PRY34394.1"/>
    <property type="molecule type" value="Genomic_DNA"/>
</dbReference>
<dbReference type="EC" id="2.7.1.175" evidence="4"/>
<evidence type="ECO:0000256" key="8">
    <source>
        <dbReference type="ARBA" id="ARBA00022741"/>
    </source>
</evidence>
<keyword evidence="12" id="KW-0119">Carbohydrate metabolism</keyword>
<evidence type="ECO:0000313" key="16">
    <source>
        <dbReference type="EMBL" id="PRY34394.1"/>
    </source>
</evidence>
<evidence type="ECO:0000313" key="17">
    <source>
        <dbReference type="Proteomes" id="UP000239494"/>
    </source>
</evidence>